<dbReference type="PROSITE" id="PS50142">
    <property type="entry name" value="RNASE_3_2"/>
    <property type="match status" value="1"/>
</dbReference>
<gene>
    <name evidence="6" type="ORF">SCHCODRAFT_104274</name>
</gene>
<organism evidence="7">
    <name type="scientific">Schizophyllum commune (strain H4-8 / FGSC 9210)</name>
    <name type="common">Split gill fungus</name>
    <dbReference type="NCBI Taxonomy" id="578458"/>
    <lineage>
        <taxon>Eukaryota</taxon>
        <taxon>Fungi</taxon>
        <taxon>Dikarya</taxon>
        <taxon>Basidiomycota</taxon>
        <taxon>Agaricomycotina</taxon>
        <taxon>Agaricomycetes</taxon>
        <taxon>Agaricomycetidae</taxon>
        <taxon>Agaricales</taxon>
        <taxon>Schizophyllaceae</taxon>
        <taxon>Schizophyllum</taxon>
    </lineage>
</organism>
<evidence type="ECO:0000259" key="5">
    <source>
        <dbReference type="PROSITE" id="PS50142"/>
    </source>
</evidence>
<dbReference type="SUPFAM" id="SSF54768">
    <property type="entry name" value="dsRNA-binding domain-like"/>
    <property type="match status" value="1"/>
</dbReference>
<dbReference type="InterPro" id="IPR000999">
    <property type="entry name" value="RNase_III_dom"/>
</dbReference>
<name>D8PRW9_SCHCM</name>
<proteinExistence type="predicted"/>
<dbReference type="VEuPathDB" id="FungiDB:SCHCODRAFT_02565311"/>
<dbReference type="Gene3D" id="3.30.160.20">
    <property type="match status" value="1"/>
</dbReference>
<evidence type="ECO:0000256" key="1">
    <source>
        <dbReference type="ARBA" id="ARBA00022884"/>
    </source>
</evidence>
<dbReference type="RefSeq" id="XP_003038789.1">
    <property type="nucleotide sequence ID" value="XM_003038743.1"/>
</dbReference>
<feature type="compositionally biased region" description="Low complexity" evidence="3">
    <location>
        <begin position="275"/>
        <end position="284"/>
    </location>
</feature>
<dbReference type="CDD" id="cd00593">
    <property type="entry name" value="RIBOc"/>
    <property type="match status" value="1"/>
</dbReference>
<feature type="domain" description="DRBM" evidence="4">
    <location>
        <begin position="336"/>
        <end position="408"/>
    </location>
</feature>
<dbReference type="Pfam" id="PF00035">
    <property type="entry name" value="dsrm"/>
    <property type="match status" value="1"/>
</dbReference>
<dbReference type="SUPFAM" id="SSF69065">
    <property type="entry name" value="RNase III domain-like"/>
    <property type="match status" value="1"/>
</dbReference>
<dbReference type="InParanoid" id="D8PRW9"/>
<dbReference type="OMA" id="YAMGWAP"/>
<dbReference type="SMART" id="SM00358">
    <property type="entry name" value="DSRM"/>
    <property type="match status" value="1"/>
</dbReference>
<evidence type="ECO:0000313" key="6">
    <source>
        <dbReference type="EMBL" id="EFJ03887.1"/>
    </source>
</evidence>
<evidence type="ECO:0000256" key="3">
    <source>
        <dbReference type="SAM" id="MobiDB-lite"/>
    </source>
</evidence>
<evidence type="ECO:0000313" key="7">
    <source>
        <dbReference type="Proteomes" id="UP000007431"/>
    </source>
</evidence>
<keyword evidence="7" id="KW-1185">Reference proteome</keyword>
<accession>D8PRW9</accession>
<evidence type="ECO:0000259" key="4">
    <source>
        <dbReference type="PROSITE" id="PS50137"/>
    </source>
</evidence>
<keyword evidence="1 2" id="KW-0694">RNA-binding</keyword>
<dbReference type="PROSITE" id="PS50137">
    <property type="entry name" value="DS_RBD"/>
    <property type="match status" value="1"/>
</dbReference>
<dbReference type="HOGENOM" id="CLU_056047_1_0_1"/>
<dbReference type="EMBL" id="GL377302">
    <property type="protein sequence ID" value="EFJ03887.1"/>
    <property type="molecule type" value="Genomic_DNA"/>
</dbReference>
<dbReference type="Gene3D" id="1.10.1520.10">
    <property type="entry name" value="Ribonuclease III domain"/>
    <property type="match status" value="1"/>
</dbReference>
<dbReference type="GO" id="GO:0004525">
    <property type="term" value="F:ribonuclease III activity"/>
    <property type="evidence" value="ECO:0007669"/>
    <property type="project" value="InterPro"/>
</dbReference>
<dbReference type="STRING" id="578458.D8PRW9"/>
<sequence>MASVESATEPGNLPPEAPALDAHPKSAVGAIGRLAQLLAADDATQVEPGDGETQLNEGNTADEPYSDDQYFSIKPPSGAVLPPSASRKRARSEEREVAKSPAALPPIPKLSGDSALEAFTHRSLSRPGHIIDGSQLAVLGLSVLDTTMTILLFRQQLPLLTDAEMVAKREELLTLDKIEQWTVAYGLMDKLRCAPAAYASLKTAPERYRVFLAVAGAIYVDHGILTMQNWLGQLVYGESYAEEVAPPEPASTMPPQKKQKFSRGRGCSTRPPEYQANPPNSSGPSQPPPPAVFPVPGPSQFIPAAAPPPVFNAVGPPPMVMPPAPASAPPPAPPNNGRTFLLAFHEHAVKRGVRVEYETEGQMGPNQTTAHWIMVCKANGIPKGRGFGKTKQIAKEFAARQAFTALGWV</sequence>
<dbReference type="GO" id="GO:0006396">
    <property type="term" value="P:RNA processing"/>
    <property type="evidence" value="ECO:0007669"/>
    <property type="project" value="InterPro"/>
</dbReference>
<feature type="region of interest" description="Disordered" evidence="3">
    <location>
        <begin position="245"/>
        <end position="299"/>
    </location>
</feature>
<feature type="non-terminal residue" evidence="6">
    <location>
        <position position="409"/>
    </location>
</feature>
<dbReference type="eggNOG" id="ENOG502SNSJ">
    <property type="taxonomic scope" value="Eukaryota"/>
</dbReference>
<feature type="domain" description="RNase III" evidence="5">
    <location>
        <begin position="117"/>
        <end position="223"/>
    </location>
</feature>
<dbReference type="KEGG" id="scm:SCHCO_02565311"/>
<dbReference type="GeneID" id="9585089"/>
<evidence type="ECO:0000256" key="2">
    <source>
        <dbReference type="PROSITE-ProRule" id="PRU00266"/>
    </source>
</evidence>
<protein>
    <submittedName>
        <fullName evidence="6">Expressed protein</fullName>
    </submittedName>
</protein>
<feature type="region of interest" description="Disordered" evidence="3">
    <location>
        <begin position="1"/>
        <end position="25"/>
    </location>
</feature>
<dbReference type="AlphaFoldDB" id="D8PRW9"/>
<feature type="compositionally biased region" description="Pro residues" evidence="3">
    <location>
        <begin position="285"/>
        <end position="297"/>
    </location>
</feature>
<dbReference type="InterPro" id="IPR014720">
    <property type="entry name" value="dsRBD_dom"/>
</dbReference>
<dbReference type="CDD" id="cd00048">
    <property type="entry name" value="DSRM_SF"/>
    <property type="match status" value="1"/>
</dbReference>
<dbReference type="Proteomes" id="UP000007431">
    <property type="component" value="Unassembled WGS sequence"/>
</dbReference>
<dbReference type="InterPro" id="IPR036389">
    <property type="entry name" value="RNase_III_sf"/>
</dbReference>
<dbReference type="OrthoDB" id="3353871at2759"/>
<reference evidence="6 7" key="1">
    <citation type="journal article" date="2010" name="Nat. Biotechnol.">
        <title>Genome sequence of the model mushroom Schizophyllum commune.</title>
        <authorList>
            <person name="Ohm R.A."/>
            <person name="de Jong J.F."/>
            <person name="Lugones L.G."/>
            <person name="Aerts A."/>
            <person name="Kothe E."/>
            <person name="Stajich J.E."/>
            <person name="de Vries R.P."/>
            <person name="Record E."/>
            <person name="Levasseur A."/>
            <person name="Baker S.E."/>
            <person name="Bartholomew K.A."/>
            <person name="Coutinho P.M."/>
            <person name="Erdmann S."/>
            <person name="Fowler T.J."/>
            <person name="Gathman A.C."/>
            <person name="Lombard V."/>
            <person name="Henrissat B."/>
            <person name="Knabe N."/>
            <person name="Kuees U."/>
            <person name="Lilly W.W."/>
            <person name="Lindquist E."/>
            <person name="Lucas S."/>
            <person name="Magnuson J.K."/>
            <person name="Piumi F."/>
            <person name="Raudaskoski M."/>
            <person name="Salamov A."/>
            <person name="Schmutz J."/>
            <person name="Schwarze F.W.M.R."/>
            <person name="vanKuyk P.A."/>
            <person name="Horton J.S."/>
            <person name="Grigoriev I.V."/>
            <person name="Woesten H.A.B."/>
        </authorList>
    </citation>
    <scope>NUCLEOTIDE SEQUENCE [LARGE SCALE GENOMIC DNA]</scope>
    <source>
        <strain evidence="7">H4-8 / FGSC 9210</strain>
    </source>
</reference>
<feature type="region of interest" description="Disordered" evidence="3">
    <location>
        <begin position="39"/>
        <end position="109"/>
    </location>
</feature>
<dbReference type="GO" id="GO:0003723">
    <property type="term" value="F:RNA binding"/>
    <property type="evidence" value="ECO:0007669"/>
    <property type="project" value="UniProtKB-UniRule"/>
</dbReference>
<dbReference type="SMART" id="SM00535">
    <property type="entry name" value="RIBOc"/>
    <property type="match status" value="1"/>
</dbReference>